<name>L0B016_THEEQ</name>
<dbReference type="InterPro" id="IPR001606">
    <property type="entry name" value="ARID_dom"/>
</dbReference>
<dbReference type="OrthoDB" id="10513139at2759"/>
<dbReference type="AlphaFoldDB" id="L0B016"/>
<dbReference type="eggNOG" id="ENOG502QXE4">
    <property type="taxonomic scope" value="Eukaryota"/>
</dbReference>
<dbReference type="SUPFAM" id="SSF46774">
    <property type="entry name" value="ARID-like"/>
    <property type="match status" value="1"/>
</dbReference>
<accession>L0B016</accession>
<dbReference type="GeneID" id="15806995"/>
<dbReference type="VEuPathDB" id="PiroplasmaDB:BEWA_033170"/>
<dbReference type="KEGG" id="beq:BEWA_033170"/>
<keyword evidence="4" id="KW-1185">Reference proteome</keyword>
<protein>
    <recommendedName>
        <fullName evidence="2">ARID domain-containing protein</fullName>
    </recommendedName>
</protein>
<dbReference type="GO" id="GO:0003677">
    <property type="term" value="F:DNA binding"/>
    <property type="evidence" value="ECO:0007669"/>
    <property type="project" value="InterPro"/>
</dbReference>
<dbReference type="Pfam" id="PF01388">
    <property type="entry name" value="ARID"/>
    <property type="match status" value="1"/>
</dbReference>
<dbReference type="PROSITE" id="PS51011">
    <property type="entry name" value="ARID"/>
    <property type="match status" value="1"/>
</dbReference>
<dbReference type="Proteomes" id="UP000031512">
    <property type="component" value="Chromosome 1"/>
</dbReference>
<gene>
    <name evidence="3" type="ORF">BEWA_033170</name>
</gene>
<organism evidence="3 4">
    <name type="scientific">Theileria equi strain WA</name>
    <dbReference type="NCBI Taxonomy" id="1537102"/>
    <lineage>
        <taxon>Eukaryota</taxon>
        <taxon>Sar</taxon>
        <taxon>Alveolata</taxon>
        <taxon>Apicomplexa</taxon>
        <taxon>Aconoidasida</taxon>
        <taxon>Piroplasmida</taxon>
        <taxon>Theileriidae</taxon>
        <taxon>Theileria</taxon>
    </lineage>
</organism>
<reference evidence="3 4" key="1">
    <citation type="journal article" date="2012" name="BMC Genomics">
        <title>Comparative genomic analysis and phylogenetic position of Theileria equi.</title>
        <authorList>
            <person name="Kappmeyer L.S."/>
            <person name="Thiagarajan M."/>
            <person name="Herndon D.R."/>
            <person name="Ramsay J.D."/>
            <person name="Caler E."/>
            <person name="Djikeng A."/>
            <person name="Gillespie J.J."/>
            <person name="Lau A.O."/>
            <person name="Roalson E.H."/>
            <person name="Silva J.C."/>
            <person name="Silva M.G."/>
            <person name="Suarez C.E."/>
            <person name="Ueti M.W."/>
            <person name="Nene V.M."/>
            <person name="Mealey R.H."/>
            <person name="Knowles D.P."/>
            <person name="Brayton K.A."/>
        </authorList>
    </citation>
    <scope>NUCLEOTIDE SEQUENCE [LARGE SCALE GENOMIC DNA]</scope>
    <source>
        <strain evidence="3 4">WA</strain>
    </source>
</reference>
<feature type="domain" description="ARID" evidence="2">
    <location>
        <begin position="1"/>
        <end position="93"/>
    </location>
</feature>
<dbReference type="EMBL" id="CP001669">
    <property type="protein sequence ID" value="AFZ80464.1"/>
    <property type="molecule type" value="Genomic_DNA"/>
</dbReference>
<sequence>MTESNFLKCLQEFHGADKWSDLSSRTVLGQNINLFRFYESAKRRGGVTATVIMTCWREICVEIGVINSDDSVSLEEARKASQYFLECFNNFNYQESLDSESTNDSSKALEQKVPEEGPPNVISDKQEQSKSRKNAQVPDEENLIWMAKQHIKTIAPKVRVFFKNGGIGLRGGDVPFNADTQWILPSYDKSLPLPYNTQYKVAYAAKMAADLPNFLSRLTTDDAVPAKDNSSAAESMSIETVCKGIISEVMKLLITRQDVDVCLDVIFKAITLSNVSRVPGLHKQILSITMEISKELSDSNDYFRQREIVSMLNLSCGIVDALVFNSFNSPSNPEVLPDNLENSSQETLYFLESLRAASCALFKRVHRLFSTFSKNAARNNSINRRRSRTVGSIGPFDTYFSPGDHGVLLERKNSAKYVNDICDVNAGIQVIVSSLNTIINLCKSAKSPFQIDILSLYFGNLSEVFVNTLQNNRVPRYWLWKEFQYLLCIFLTSACEYFNKASLSTHIKIVKYLHIISLALLHEQKLQGNTLVKVLELLNVLNNSDLNVVGFMKPLILCTCKILTERAIEITRGNLLSTLDLNKFCMKENEPPILQYDKCSDEKYFNPLILNNDSNQGFSFRLSKAPKLTGLDLPGFFNCECNPLLNPWSLLLGEPWNSKIIKNENTKRKCNILQRLFCDDVVSPNKAVPVEDAVSYLQLCYKYIFGLSYKISQKNSLNEANKCESNAVVNRTPTANELVFQCLTKLTRYDFCLSEISAMERTFLECAFSDSEHSKLVWPLIHILMSGTCKGDYKCPDEPYQVSFVNHIK</sequence>
<feature type="region of interest" description="Disordered" evidence="1">
    <location>
        <begin position="98"/>
        <end position="137"/>
    </location>
</feature>
<evidence type="ECO:0000256" key="1">
    <source>
        <dbReference type="SAM" id="MobiDB-lite"/>
    </source>
</evidence>
<dbReference type="InterPro" id="IPR036431">
    <property type="entry name" value="ARID_dom_sf"/>
</dbReference>
<evidence type="ECO:0000313" key="4">
    <source>
        <dbReference type="Proteomes" id="UP000031512"/>
    </source>
</evidence>
<evidence type="ECO:0000259" key="2">
    <source>
        <dbReference type="PROSITE" id="PS51011"/>
    </source>
</evidence>
<proteinExistence type="predicted"/>
<dbReference type="RefSeq" id="XP_004830130.1">
    <property type="nucleotide sequence ID" value="XM_004830073.1"/>
</dbReference>
<evidence type="ECO:0000313" key="3">
    <source>
        <dbReference type="EMBL" id="AFZ80464.1"/>
    </source>
</evidence>
<dbReference type="Gene3D" id="1.10.150.60">
    <property type="entry name" value="ARID DNA-binding domain"/>
    <property type="match status" value="1"/>
</dbReference>